<gene>
    <name evidence="1" type="ORF">Raf01_54110</name>
</gene>
<dbReference type="RefSeq" id="WP_203920797.1">
    <property type="nucleotide sequence ID" value="NZ_BONZ01000050.1"/>
</dbReference>
<organism evidence="1 2">
    <name type="scientific">Rugosimonospora africana</name>
    <dbReference type="NCBI Taxonomy" id="556532"/>
    <lineage>
        <taxon>Bacteria</taxon>
        <taxon>Bacillati</taxon>
        <taxon>Actinomycetota</taxon>
        <taxon>Actinomycetes</taxon>
        <taxon>Micromonosporales</taxon>
        <taxon>Micromonosporaceae</taxon>
        <taxon>Rugosimonospora</taxon>
    </lineage>
</organism>
<dbReference type="AlphaFoldDB" id="A0A8J3QUC8"/>
<dbReference type="Pfam" id="PF12876">
    <property type="entry name" value="Cellulase-like"/>
    <property type="match status" value="1"/>
</dbReference>
<evidence type="ECO:0000313" key="2">
    <source>
        <dbReference type="Proteomes" id="UP000642748"/>
    </source>
</evidence>
<protein>
    <recommendedName>
        <fullName evidence="3">Cellulase</fullName>
    </recommendedName>
</protein>
<comment type="caution">
    <text evidence="1">The sequence shown here is derived from an EMBL/GenBank/DDBJ whole genome shotgun (WGS) entry which is preliminary data.</text>
</comment>
<proteinExistence type="predicted"/>
<dbReference type="EMBL" id="BONZ01000050">
    <property type="protein sequence ID" value="GIH17239.1"/>
    <property type="molecule type" value="Genomic_DNA"/>
</dbReference>
<accession>A0A8J3QUC8</accession>
<keyword evidence="2" id="KW-1185">Reference proteome</keyword>
<dbReference type="Proteomes" id="UP000642748">
    <property type="component" value="Unassembled WGS sequence"/>
</dbReference>
<dbReference type="SUPFAM" id="SSF51445">
    <property type="entry name" value="(Trans)glycosidases"/>
    <property type="match status" value="1"/>
</dbReference>
<dbReference type="InterPro" id="IPR017853">
    <property type="entry name" value="GH"/>
</dbReference>
<name>A0A8J3QUC8_9ACTN</name>
<reference evidence="1" key="1">
    <citation type="submission" date="2021-01" db="EMBL/GenBank/DDBJ databases">
        <title>Whole genome shotgun sequence of Rugosimonospora africana NBRC 104875.</title>
        <authorList>
            <person name="Komaki H."/>
            <person name="Tamura T."/>
        </authorList>
    </citation>
    <scope>NUCLEOTIDE SEQUENCE</scope>
    <source>
        <strain evidence="1">NBRC 104875</strain>
    </source>
</reference>
<dbReference type="InterPro" id="IPR024778">
    <property type="entry name" value="Put_cellulase"/>
</dbReference>
<sequence>MRLTEAARPQAIAMWDFSWLERRWPGAGYEDWDLALAGLRERGYDLVRIDAYPHLVSAGGERVWSLPPRWTQQSWGAQSPIDVQVLPGLVQFVAAAARHGIGVALSTWFRTDRDEVRMLLRTPAELAKAWTDTLDVVAAAGLLEHVTYVDLCNEFPLAAWAPFLYGTDVGPGLPRSHPRIEAWMRESIEIVRAAYPDLDYTYSFAGRYGPTDAPDVRTFDLLEPHVWMASASDFNKDIDYNFELFDPRGYDNLVRLGRRTYEADPEHYDGPLFEQIDWLAQWSRTTGKPLVTTECWSIIDYKDWPGLDWDWVMELNERALTRASATGRWVALATSNFCGPQFVGMWREVDYHRRLTGLIHDGPLDVELGDGDRVGT</sequence>
<dbReference type="Gene3D" id="3.20.20.80">
    <property type="entry name" value="Glycosidases"/>
    <property type="match status" value="1"/>
</dbReference>
<evidence type="ECO:0000313" key="1">
    <source>
        <dbReference type="EMBL" id="GIH17239.1"/>
    </source>
</evidence>
<evidence type="ECO:0008006" key="3">
    <source>
        <dbReference type="Google" id="ProtNLM"/>
    </source>
</evidence>